<dbReference type="EMBL" id="NIVC01001693">
    <property type="protein sequence ID" value="PAA65013.1"/>
    <property type="molecule type" value="Genomic_DNA"/>
</dbReference>
<keyword evidence="7" id="KW-1185">Reference proteome</keyword>
<comment type="caution">
    <text evidence="6">The sequence shown here is derived from an EMBL/GenBank/DDBJ whole genome shotgun (WGS) entry which is preliminary data.</text>
</comment>
<comment type="similarity">
    <text evidence="2">Belongs to the TSR2 family.</text>
</comment>
<gene>
    <name evidence="6" type="ORF">BOX15_Mlig004933g2</name>
</gene>
<evidence type="ECO:0000256" key="4">
    <source>
        <dbReference type="ARBA" id="ARBA00022552"/>
    </source>
</evidence>
<evidence type="ECO:0000256" key="5">
    <source>
        <dbReference type="SAM" id="MobiDB-lite"/>
    </source>
</evidence>
<dbReference type="GO" id="GO:0006364">
    <property type="term" value="P:rRNA processing"/>
    <property type="evidence" value="ECO:0007669"/>
    <property type="project" value="UniProtKB-KW"/>
</dbReference>
<reference evidence="6 7" key="1">
    <citation type="submission" date="2017-06" db="EMBL/GenBank/DDBJ databases">
        <title>A platform for efficient transgenesis in Macrostomum lignano, a flatworm model organism for stem cell research.</title>
        <authorList>
            <person name="Berezikov E."/>
        </authorList>
    </citation>
    <scope>NUCLEOTIDE SEQUENCE [LARGE SCALE GENOMIC DNA]</scope>
    <source>
        <strain evidence="6">DV1</strain>
        <tissue evidence="6">Whole organism</tissue>
    </source>
</reference>
<name>A0A267EU04_9PLAT</name>
<comment type="function">
    <text evidence="1">May be involved in 20S pre-rRNA processing.</text>
</comment>
<protein>
    <recommendedName>
        <fullName evidence="3">Pre-rRNA-processing protein TSR2 homolog</fullName>
    </recommendedName>
</protein>
<accession>A0A267EU04</accession>
<dbReference type="Proteomes" id="UP000215902">
    <property type="component" value="Unassembled WGS sequence"/>
</dbReference>
<dbReference type="PANTHER" id="PTHR21250">
    <property type="entry name" value="PRE-RRNA-PROCESSING PROTEIN TSR2 HOMOLOG"/>
    <property type="match status" value="1"/>
</dbReference>
<organism evidence="6 7">
    <name type="scientific">Macrostomum lignano</name>
    <dbReference type="NCBI Taxonomy" id="282301"/>
    <lineage>
        <taxon>Eukaryota</taxon>
        <taxon>Metazoa</taxon>
        <taxon>Spiralia</taxon>
        <taxon>Lophotrochozoa</taxon>
        <taxon>Platyhelminthes</taxon>
        <taxon>Rhabditophora</taxon>
        <taxon>Macrostomorpha</taxon>
        <taxon>Macrostomida</taxon>
        <taxon>Macrostomidae</taxon>
        <taxon>Macrostomum</taxon>
    </lineage>
</organism>
<feature type="compositionally biased region" description="Acidic residues" evidence="5">
    <location>
        <begin position="134"/>
        <end position="154"/>
    </location>
</feature>
<dbReference type="InterPro" id="IPR019398">
    <property type="entry name" value="Pre-rRNA_process_TSR2"/>
</dbReference>
<feature type="non-terminal residue" evidence="6">
    <location>
        <position position="1"/>
    </location>
</feature>
<evidence type="ECO:0000313" key="7">
    <source>
        <dbReference type="Proteomes" id="UP000215902"/>
    </source>
</evidence>
<evidence type="ECO:0000256" key="3">
    <source>
        <dbReference type="ARBA" id="ARBA00017551"/>
    </source>
</evidence>
<dbReference type="AlphaFoldDB" id="A0A267EU04"/>
<proteinExistence type="inferred from homology"/>
<feature type="region of interest" description="Disordered" evidence="5">
    <location>
        <begin position="128"/>
        <end position="160"/>
    </location>
</feature>
<dbReference type="STRING" id="282301.A0A267EU04"/>
<evidence type="ECO:0000256" key="1">
    <source>
        <dbReference type="ARBA" id="ARBA00002210"/>
    </source>
</evidence>
<sequence>SSSASKQAVSQAEFLPVVHRVFAPWTAVRLLVEHQAGGPDTQAKVDWMQQAVCHWMLENSALAPDELAEVLEQYIDELFSSVFDDGSCYEVARLLCDLLERLRRGETAFVEAALTRLARGVSLQACVSAPSSQQDDDDADDGDGAGDDSGDEQDYGGVHA</sequence>
<keyword evidence="4" id="KW-0698">rRNA processing</keyword>
<dbReference type="OrthoDB" id="263560at2759"/>
<evidence type="ECO:0000256" key="2">
    <source>
        <dbReference type="ARBA" id="ARBA00006524"/>
    </source>
</evidence>
<dbReference type="Pfam" id="PF10273">
    <property type="entry name" value="WGG"/>
    <property type="match status" value="1"/>
</dbReference>
<evidence type="ECO:0000313" key="6">
    <source>
        <dbReference type="EMBL" id="PAA65013.1"/>
    </source>
</evidence>